<dbReference type="FunFam" id="3.90.226.10:FF:000001">
    <property type="entry name" value="ATP-dependent Clp protease proteolytic subunit"/>
    <property type="match status" value="1"/>
</dbReference>
<feature type="active site" description="Nucleophile" evidence="7">
    <location>
        <position position="110"/>
    </location>
</feature>
<dbReference type="GO" id="GO:0006515">
    <property type="term" value="P:protein quality control for misfolded or incompletely synthesized proteins"/>
    <property type="evidence" value="ECO:0007669"/>
    <property type="project" value="TreeGrafter"/>
</dbReference>
<evidence type="ECO:0000256" key="9">
    <source>
        <dbReference type="RuleBase" id="RU003567"/>
    </source>
</evidence>
<dbReference type="HAMAP" id="MF_00444">
    <property type="entry name" value="ClpP"/>
    <property type="match status" value="1"/>
</dbReference>
<dbReference type="NCBIfam" id="NF001368">
    <property type="entry name" value="PRK00277.1"/>
    <property type="match status" value="1"/>
</dbReference>
<dbReference type="Proteomes" id="UP000266287">
    <property type="component" value="Unassembled WGS sequence"/>
</dbReference>
<reference evidence="10 11" key="1">
    <citation type="submission" date="2018-08" db="EMBL/GenBank/DDBJ databases">
        <title>Draft genome of candidate division NPL-UPA2 bacterium Unc8 that adapted to ultra-basic serpentinizing groundwater.</title>
        <authorList>
            <person name="Ishii S."/>
            <person name="Suzuki S."/>
            <person name="Nealson K.H."/>
        </authorList>
    </citation>
    <scope>NUCLEOTIDE SEQUENCE [LARGE SCALE GENOMIC DNA]</scope>
    <source>
        <strain evidence="10">Unc8</strain>
    </source>
</reference>
<comment type="catalytic activity">
    <reaction evidence="6 7 8">
        <text>Hydrolysis of proteins to small peptides in the presence of ATP and magnesium. alpha-casein is the usual test substrate. In the absence of ATP, only oligopeptides shorter than five residues are hydrolyzed (such as succinyl-Leu-Tyr-|-NHMec, and Leu-Tyr-Leu-|-Tyr-Trp, in which cleavage of the -Tyr-|-Leu- and -Tyr-|-Trp bonds also occurs).</text>
        <dbReference type="EC" id="3.4.21.92"/>
    </reaction>
</comment>
<dbReference type="EC" id="3.4.21.92" evidence="7"/>
<evidence type="ECO:0000256" key="3">
    <source>
        <dbReference type="ARBA" id="ARBA00022670"/>
    </source>
</evidence>
<proteinExistence type="inferred from homology"/>
<dbReference type="InterPro" id="IPR023562">
    <property type="entry name" value="ClpP/TepA"/>
</dbReference>
<dbReference type="CDD" id="cd07017">
    <property type="entry name" value="S14_ClpP_2"/>
    <property type="match status" value="1"/>
</dbReference>
<evidence type="ECO:0000256" key="6">
    <source>
        <dbReference type="ARBA" id="ARBA00034021"/>
    </source>
</evidence>
<dbReference type="AlphaFoldDB" id="A0A399FV84"/>
<dbReference type="SUPFAM" id="SSF52096">
    <property type="entry name" value="ClpP/crotonase"/>
    <property type="match status" value="1"/>
</dbReference>
<comment type="subcellular location">
    <subcellularLocation>
        <location evidence="7">Cytoplasm</location>
    </subcellularLocation>
</comment>
<dbReference type="NCBIfam" id="NF009205">
    <property type="entry name" value="PRK12553.1"/>
    <property type="match status" value="1"/>
</dbReference>
<dbReference type="InterPro" id="IPR001907">
    <property type="entry name" value="ClpP"/>
</dbReference>
<dbReference type="GO" id="GO:0051117">
    <property type="term" value="F:ATPase binding"/>
    <property type="evidence" value="ECO:0007669"/>
    <property type="project" value="TreeGrafter"/>
</dbReference>
<dbReference type="PRINTS" id="PR00127">
    <property type="entry name" value="CLPPROTEASEP"/>
</dbReference>
<dbReference type="GO" id="GO:0004176">
    <property type="term" value="F:ATP-dependent peptidase activity"/>
    <property type="evidence" value="ECO:0007669"/>
    <property type="project" value="InterPro"/>
</dbReference>
<sequence>MELNRLPGVVEDDGRGRVHYDLFDRLLKERIIFLGGSMTVIRAGSSIISDLEANILIAQLLYLESEDPNKDIKLYINSPGGSVTATLAIYDTMQYIKPPVSTICVGQAASGATFLLAAGTKGKRLSLANSRILIHQPMGMAEGQATDIEIQSREILRLKAQLNEILAHHTGQSVEKIKEDCERDFYMSAEEAKEYGLIDKIISKEIKKR</sequence>
<comment type="caution">
    <text evidence="10">The sequence shown here is derived from an EMBL/GenBank/DDBJ whole genome shotgun (WGS) entry which is preliminary data.</text>
</comment>
<dbReference type="EMBL" id="NDHY01000008">
    <property type="protein sequence ID" value="RII00064.1"/>
    <property type="molecule type" value="Genomic_DNA"/>
</dbReference>
<evidence type="ECO:0000256" key="8">
    <source>
        <dbReference type="PROSITE-ProRule" id="PRU10086"/>
    </source>
</evidence>
<feature type="active site" evidence="7 8">
    <location>
        <position position="135"/>
    </location>
</feature>
<accession>A0A399FV84</accession>
<keyword evidence="5 7" id="KW-0720">Serine protease</keyword>
<organism evidence="10 11">
    <name type="scientific">candidate division NPL-UPA2 bacterium Unc8</name>
    <dbReference type="NCBI Taxonomy" id="1980939"/>
    <lineage>
        <taxon>Bacteria</taxon>
    </lineage>
</organism>
<evidence type="ECO:0000256" key="1">
    <source>
        <dbReference type="ARBA" id="ARBA00007039"/>
    </source>
</evidence>
<evidence type="ECO:0000313" key="11">
    <source>
        <dbReference type="Proteomes" id="UP000266287"/>
    </source>
</evidence>
<dbReference type="GO" id="GO:0004252">
    <property type="term" value="F:serine-type endopeptidase activity"/>
    <property type="evidence" value="ECO:0007669"/>
    <property type="project" value="UniProtKB-UniRule"/>
</dbReference>
<evidence type="ECO:0000313" key="10">
    <source>
        <dbReference type="EMBL" id="RII00064.1"/>
    </source>
</evidence>
<dbReference type="GO" id="GO:0009368">
    <property type="term" value="C:endopeptidase Clp complex"/>
    <property type="evidence" value="ECO:0007669"/>
    <property type="project" value="TreeGrafter"/>
</dbReference>
<dbReference type="PROSITE" id="PS00382">
    <property type="entry name" value="CLP_PROTEASE_HIS"/>
    <property type="match status" value="1"/>
</dbReference>
<evidence type="ECO:0000256" key="5">
    <source>
        <dbReference type="ARBA" id="ARBA00022825"/>
    </source>
</evidence>
<dbReference type="PANTHER" id="PTHR10381:SF70">
    <property type="entry name" value="ATP-DEPENDENT CLP PROTEASE PROTEOLYTIC SUBUNIT"/>
    <property type="match status" value="1"/>
</dbReference>
<comment type="similarity">
    <text evidence="1 7 9">Belongs to the peptidase S14 family.</text>
</comment>
<keyword evidence="3 7" id="KW-0645">Protease</keyword>
<keyword evidence="4 7" id="KW-0378">Hydrolase</keyword>
<dbReference type="PANTHER" id="PTHR10381">
    <property type="entry name" value="ATP-DEPENDENT CLP PROTEASE PROTEOLYTIC SUBUNIT"/>
    <property type="match status" value="1"/>
</dbReference>
<dbReference type="Gene3D" id="3.90.226.10">
    <property type="entry name" value="2-enoyl-CoA Hydratase, Chain A, domain 1"/>
    <property type="match status" value="1"/>
</dbReference>
<gene>
    <name evidence="7" type="primary">clpP</name>
    <name evidence="10" type="ORF">B9J77_03910</name>
</gene>
<evidence type="ECO:0000256" key="2">
    <source>
        <dbReference type="ARBA" id="ARBA00022490"/>
    </source>
</evidence>
<name>A0A399FV84_UNCN2</name>
<comment type="function">
    <text evidence="7">Cleaves peptides in various proteins in a process that requires ATP hydrolysis. Has a chymotrypsin-like activity. Plays a major role in the degradation of misfolded proteins.</text>
</comment>
<evidence type="ECO:0000256" key="4">
    <source>
        <dbReference type="ARBA" id="ARBA00022801"/>
    </source>
</evidence>
<dbReference type="InterPro" id="IPR029045">
    <property type="entry name" value="ClpP/crotonase-like_dom_sf"/>
</dbReference>
<evidence type="ECO:0000256" key="7">
    <source>
        <dbReference type="HAMAP-Rule" id="MF_00444"/>
    </source>
</evidence>
<protein>
    <recommendedName>
        <fullName evidence="7 9">ATP-dependent Clp protease proteolytic subunit</fullName>
        <ecNumber evidence="7">3.4.21.92</ecNumber>
    </recommendedName>
    <alternativeName>
        <fullName evidence="7">Endopeptidase Clp</fullName>
    </alternativeName>
</protein>
<dbReference type="InterPro" id="IPR033135">
    <property type="entry name" value="ClpP_His_AS"/>
</dbReference>
<dbReference type="GO" id="GO:0005737">
    <property type="term" value="C:cytoplasm"/>
    <property type="evidence" value="ECO:0007669"/>
    <property type="project" value="UniProtKB-SubCell"/>
</dbReference>
<comment type="subunit">
    <text evidence="7">Fourteen ClpP subunits assemble into 2 heptameric rings which stack back to back to give a disk-like structure with a central cavity, resembling the structure of eukaryotic proteasomes.</text>
</comment>
<dbReference type="Pfam" id="PF00574">
    <property type="entry name" value="CLP_protease"/>
    <property type="match status" value="1"/>
</dbReference>
<keyword evidence="2 7" id="KW-0963">Cytoplasm</keyword>